<dbReference type="GO" id="GO:0005886">
    <property type="term" value="C:plasma membrane"/>
    <property type="evidence" value="ECO:0007669"/>
    <property type="project" value="UniProtKB-SubCell"/>
</dbReference>
<evidence type="ECO:0000256" key="4">
    <source>
        <dbReference type="ARBA" id="ARBA00022679"/>
    </source>
</evidence>
<evidence type="ECO:0000313" key="11">
    <source>
        <dbReference type="EMBL" id="SDP07704.1"/>
    </source>
</evidence>
<comment type="similarity">
    <text evidence="9">Belongs to the glycosyltransferase group 1 family.</text>
</comment>
<evidence type="ECO:0000256" key="6">
    <source>
        <dbReference type="ARBA" id="ARBA00049183"/>
    </source>
</evidence>
<dbReference type="GO" id="GO:0009244">
    <property type="term" value="P:lipopolysaccharide core region biosynthetic process"/>
    <property type="evidence" value="ECO:0007669"/>
    <property type="project" value="UniProtKB-UniRule"/>
</dbReference>
<comment type="catalytic activity">
    <reaction evidence="6 9">
        <text>lipid IVA (E. coli) + CMP-3-deoxy-beta-D-manno-octulosonate = alpha-Kdo-(2-&gt;6)-lipid IVA (E. coli) + CMP + H(+)</text>
        <dbReference type="Rhea" id="RHEA:28066"/>
        <dbReference type="ChEBI" id="CHEBI:15378"/>
        <dbReference type="ChEBI" id="CHEBI:58603"/>
        <dbReference type="ChEBI" id="CHEBI:60364"/>
        <dbReference type="ChEBI" id="CHEBI:60377"/>
        <dbReference type="ChEBI" id="CHEBI:85987"/>
        <dbReference type="EC" id="2.4.99.12"/>
    </reaction>
</comment>
<comment type="subcellular location">
    <subcellularLocation>
        <location evidence="9">Cell membrane</location>
    </subcellularLocation>
</comment>
<dbReference type="EC" id="2.4.99.12" evidence="2 9"/>
<dbReference type="AlphaFoldDB" id="A0A1H0PRT7"/>
<keyword evidence="9" id="KW-1003">Cell membrane</keyword>
<sequence>MSFSRAVYSALMWCARPLLLRKLRRRAVAEPGYGHAVEERFGRYGQAAAARSDSPAGPLVWIHAVSLGETRAAAILLKELRTPLPGMRLLLTHGTATGRAEGAGLLQPGDLQVWQPWDTPGAVGRFLEHFRPAIGVLMETEIWPNLVAGCRQHGIPLVLANARLNEKSLAGARRWAWLARPAYAGLSAVWAQTGADAERLRVAGARVEGVFGNLKFDVVPDAAQLAQGRAWRDAHPRPVVLLASSREGEEAMWLDALHASQSTTESMANAGVQWLVVPRHPQRVAEVRQRIEAAGLTVSSRSGWAGTPGAADVWLGDSLGEMALYYGLAHAALLGGSFAPLGGQNLIEAAACGCPVVAGPHTFNFAEAARLACEAGAALRVADMAEGVAAARALVHDAGALSATQDRALAFTQAHRGAARATAAAVVQQLQGH</sequence>
<feature type="active site" description="Proton acceptor" evidence="7">
    <location>
        <position position="69"/>
    </location>
</feature>
<gene>
    <name evidence="11" type="ORF">SAMN04489708_10727</name>
</gene>
<proteinExistence type="inferred from homology"/>
<dbReference type="Gene3D" id="3.40.50.11720">
    <property type="entry name" value="3-Deoxy-D-manno-octulosonic-acid transferase, N-terminal domain"/>
    <property type="match status" value="1"/>
</dbReference>
<keyword evidence="9" id="KW-0472">Membrane</keyword>
<dbReference type="GO" id="GO:0043842">
    <property type="term" value="F:Kdo transferase activity"/>
    <property type="evidence" value="ECO:0007669"/>
    <property type="project" value="UniProtKB-EC"/>
</dbReference>
<protein>
    <recommendedName>
        <fullName evidence="3 9">3-deoxy-D-manno-octulosonic acid transferase</fullName>
        <shortName evidence="9">Kdo transferase</shortName>
        <ecNumber evidence="2 9">2.4.99.12</ecNumber>
    </recommendedName>
    <alternativeName>
        <fullName evidence="5 9">Lipid IV(A) 3-deoxy-D-manno-octulosonic acid transferase</fullName>
    </alternativeName>
</protein>
<evidence type="ECO:0000256" key="2">
    <source>
        <dbReference type="ARBA" id="ARBA00012621"/>
    </source>
</evidence>
<evidence type="ECO:0000256" key="9">
    <source>
        <dbReference type="RuleBase" id="RU365103"/>
    </source>
</evidence>
<dbReference type="Gene3D" id="3.40.50.2000">
    <property type="entry name" value="Glycogen Phosphorylase B"/>
    <property type="match status" value="1"/>
</dbReference>
<keyword evidence="9" id="KW-0448">Lipopolysaccharide biosynthesis</keyword>
<dbReference type="EMBL" id="FNJL01000007">
    <property type="protein sequence ID" value="SDP07704.1"/>
    <property type="molecule type" value="Genomic_DNA"/>
</dbReference>
<keyword evidence="4 9" id="KW-0808">Transferase</keyword>
<evidence type="ECO:0000256" key="5">
    <source>
        <dbReference type="ARBA" id="ARBA00031445"/>
    </source>
</evidence>
<evidence type="ECO:0000256" key="1">
    <source>
        <dbReference type="ARBA" id="ARBA00004713"/>
    </source>
</evidence>
<dbReference type="GO" id="GO:0009245">
    <property type="term" value="P:lipid A biosynthetic process"/>
    <property type="evidence" value="ECO:0007669"/>
    <property type="project" value="TreeGrafter"/>
</dbReference>
<dbReference type="Proteomes" id="UP000199317">
    <property type="component" value="Unassembled WGS sequence"/>
</dbReference>
<dbReference type="UniPathway" id="UPA00958"/>
<dbReference type="Pfam" id="PF04413">
    <property type="entry name" value="Glycos_transf_N"/>
    <property type="match status" value="1"/>
</dbReference>
<keyword evidence="12" id="KW-1185">Reference proteome</keyword>
<name>A0A1H0PRT7_9BURK</name>
<dbReference type="PANTHER" id="PTHR42755:SF1">
    <property type="entry name" value="3-DEOXY-D-MANNO-OCTULOSONIC ACID TRANSFERASE, MITOCHONDRIAL-RELATED"/>
    <property type="match status" value="1"/>
</dbReference>
<accession>A0A1H0PRT7</accession>
<evidence type="ECO:0000256" key="7">
    <source>
        <dbReference type="PIRSR" id="PIRSR639901-1"/>
    </source>
</evidence>
<dbReference type="PANTHER" id="PTHR42755">
    <property type="entry name" value="3-DEOXY-MANNO-OCTULOSONATE CYTIDYLYLTRANSFERASE"/>
    <property type="match status" value="1"/>
</dbReference>
<dbReference type="InterPro" id="IPR038107">
    <property type="entry name" value="Glycos_transf_N_sf"/>
</dbReference>
<feature type="domain" description="3-deoxy-D-manno-octulosonic-acid transferase N-terminal" evidence="10">
    <location>
        <begin position="37"/>
        <end position="218"/>
    </location>
</feature>
<comment type="pathway">
    <text evidence="1 9">Bacterial outer membrane biogenesis; LPS core biosynthesis.</text>
</comment>
<organism evidence="11 12">
    <name type="scientific">Paracidovorax cattleyae</name>
    <dbReference type="NCBI Taxonomy" id="80868"/>
    <lineage>
        <taxon>Bacteria</taxon>
        <taxon>Pseudomonadati</taxon>
        <taxon>Pseudomonadota</taxon>
        <taxon>Betaproteobacteria</taxon>
        <taxon>Burkholderiales</taxon>
        <taxon>Comamonadaceae</taxon>
        <taxon>Paracidovorax</taxon>
    </lineage>
</organism>
<evidence type="ECO:0000259" key="10">
    <source>
        <dbReference type="Pfam" id="PF04413"/>
    </source>
</evidence>
<evidence type="ECO:0000313" key="12">
    <source>
        <dbReference type="Proteomes" id="UP000199317"/>
    </source>
</evidence>
<dbReference type="InterPro" id="IPR039901">
    <property type="entry name" value="Kdotransferase"/>
</dbReference>
<evidence type="ECO:0000256" key="3">
    <source>
        <dbReference type="ARBA" id="ARBA00019077"/>
    </source>
</evidence>
<reference evidence="12" key="1">
    <citation type="submission" date="2016-10" db="EMBL/GenBank/DDBJ databases">
        <authorList>
            <person name="Varghese N."/>
            <person name="Submissions S."/>
        </authorList>
    </citation>
    <scope>NUCLEOTIDE SEQUENCE [LARGE SCALE GENOMIC DNA]</scope>
    <source>
        <strain evidence="12">DSM 17101</strain>
    </source>
</reference>
<feature type="site" description="Transition state stabilizer" evidence="8">
    <location>
        <position position="139"/>
    </location>
</feature>
<dbReference type="SUPFAM" id="SSF53756">
    <property type="entry name" value="UDP-Glycosyltransferase/glycogen phosphorylase"/>
    <property type="match status" value="1"/>
</dbReference>
<comment type="function">
    <text evidence="9">Involved in lipopolysaccharide (LPS) biosynthesis. Catalyzes the transfer of 3-deoxy-D-manno-octulosonate (Kdo) residue(s) from CMP-Kdo to lipid IV(A), the tetraacyldisaccharide-1,4'-bisphosphate precursor of lipid A.</text>
</comment>
<feature type="site" description="Transition state stabilizer" evidence="8">
    <location>
        <position position="215"/>
    </location>
</feature>
<evidence type="ECO:0000256" key="8">
    <source>
        <dbReference type="PIRSR" id="PIRSR639901-2"/>
    </source>
</evidence>
<dbReference type="InterPro" id="IPR007507">
    <property type="entry name" value="Glycos_transf_N"/>
</dbReference>